<dbReference type="SMART" id="SM00637">
    <property type="entry name" value="CBD_II"/>
    <property type="match status" value="1"/>
</dbReference>
<reference evidence="2" key="2">
    <citation type="submission" date="2020-09" db="EMBL/GenBank/DDBJ databases">
        <authorList>
            <person name="Sun Q."/>
            <person name="Ohkuma M."/>
        </authorList>
    </citation>
    <scope>NUCLEOTIDE SEQUENCE</scope>
    <source>
        <strain evidence="2">JCM 13064</strain>
    </source>
</reference>
<dbReference type="GO" id="GO:0030247">
    <property type="term" value="F:polysaccharide binding"/>
    <property type="evidence" value="ECO:0007669"/>
    <property type="project" value="UniProtKB-UniRule"/>
</dbReference>
<dbReference type="InterPro" id="IPR001919">
    <property type="entry name" value="CBD2"/>
</dbReference>
<proteinExistence type="predicted"/>
<dbReference type="InterPro" id="IPR012291">
    <property type="entry name" value="CBM2_carb-bd_dom_sf"/>
</dbReference>
<dbReference type="SUPFAM" id="SSF49384">
    <property type="entry name" value="Carbohydrate-binding domain"/>
    <property type="match status" value="1"/>
</dbReference>
<accession>A0A917VHU9</accession>
<dbReference type="GO" id="GO:0005975">
    <property type="term" value="P:carbohydrate metabolic process"/>
    <property type="evidence" value="ECO:0007669"/>
    <property type="project" value="InterPro"/>
</dbReference>
<sequence>MTLAKSWQGGFQAKVTIENTGANPLNQWYVQWMMPMGITMTQAWGGTRMQSGPVGMIHAPQEIPRLTPGKSATAGFVATMTGSTPPAFTNVTCG</sequence>
<dbReference type="Proteomes" id="UP000645217">
    <property type="component" value="Unassembled WGS sequence"/>
</dbReference>
<organism evidence="2 3">
    <name type="scientific">Sphaerisporangium melleum</name>
    <dbReference type="NCBI Taxonomy" id="321316"/>
    <lineage>
        <taxon>Bacteria</taxon>
        <taxon>Bacillati</taxon>
        <taxon>Actinomycetota</taxon>
        <taxon>Actinomycetes</taxon>
        <taxon>Streptosporangiales</taxon>
        <taxon>Streptosporangiaceae</taxon>
        <taxon>Sphaerisporangium</taxon>
    </lineage>
</organism>
<dbReference type="GO" id="GO:0004553">
    <property type="term" value="F:hydrolase activity, hydrolyzing O-glycosyl compounds"/>
    <property type="evidence" value="ECO:0007669"/>
    <property type="project" value="InterPro"/>
</dbReference>
<name>A0A917VHU9_9ACTN</name>
<dbReference type="Gene3D" id="2.60.40.290">
    <property type="match status" value="1"/>
</dbReference>
<keyword evidence="3" id="KW-1185">Reference proteome</keyword>
<dbReference type="InterPro" id="IPR008965">
    <property type="entry name" value="CBM2/CBM3_carb-bd_dom_sf"/>
</dbReference>
<dbReference type="AlphaFoldDB" id="A0A917VHU9"/>
<dbReference type="Pfam" id="PF00553">
    <property type="entry name" value="CBM_2"/>
    <property type="match status" value="1"/>
</dbReference>
<feature type="domain" description="CBM2" evidence="1">
    <location>
        <begin position="1"/>
        <end position="94"/>
    </location>
</feature>
<evidence type="ECO:0000259" key="1">
    <source>
        <dbReference type="PROSITE" id="PS51173"/>
    </source>
</evidence>
<evidence type="ECO:0000313" key="2">
    <source>
        <dbReference type="EMBL" id="GGK84625.1"/>
    </source>
</evidence>
<dbReference type="PROSITE" id="PS51173">
    <property type="entry name" value="CBM2"/>
    <property type="match status" value="1"/>
</dbReference>
<protein>
    <recommendedName>
        <fullName evidence="1">CBM2 domain-containing protein</fullName>
    </recommendedName>
</protein>
<comment type="caution">
    <text evidence="2">The sequence shown here is derived from an EMBL/GenBank/DDBJ whole genome shotgun (WGS) entry which is preliminary data.</text>
</comment>
<gene>
    <name evidence="2" type="ORF">GCM10007964_28800</name>
</gene>
<reference evidence="2" key="1">
    <citation type="journal article" date="2014" name="Int. J. Syst. Evol. Microbiol.">
        <title>Complete genome sequence of Corynebacterium casei LMG S-19264T (=DSM 44701T), isolated from a smear-ripened cheese.</title>
        <authorList>
            <consortium name="US DOE Joint Genome Institute (JGI-PGF)"/>
            <person name="Walter F."/>
            <person name="Albersmeier A."/>
            <person name="Kalinowski J."/>
            <person name="Ruckert C."/>
        </authorList>
    </citation>
    <scope>NUCLEOTIDE SEQUENCE</scope>
    <source>
        <strain evidence="2">JCM 13064</strain>
    </source>
</reference>
<evidence type="ECO:0000313" key="3">
    <source>
        <dbReference type="Proteomes" id="UP000645217"/>
    </source>
</evidence>
<dbReference type="EMBL" id="BMNT01000014">
    <property type="protein sequence ID" value="GGK84625.1"/>
    <property type="molecule type" value="Genomic_DNA"/>
</dbReference>